<dbReference type="InterPro" id="IPR050348">
    <property type="entry name" value="Protein-Tyr_Phosphatase"/>
</dbReference>
<evidence type="ECO:0000313" key="4">
    <source>
        <dbReference type="Proteomes" id="UP000270296"/>
    </source>
</evidence>
<reference evidence="3 4" key="2">
    <citation type="submission" date="2018-11" db="EMBL/GenBank/DDBJ databases">
        <authorList>
            <consortium name="Pathogen Informatics"/>
        </authorList>
    </citation>
    <scope>NUCLEOTIDE SEQUENCE [LARGE SCALE GENOMIC DNA]</scope>
</reference>
<dbReference type="InterPro" id="IPR000242">
    <property type="entry name" value="PTP_cat"/>
</dbReference>
<protein>
    <submittedName>
        <fullName evidence="5">Tyrosine-protein phosphatase domain-containing protein</fullName>
    </submittedName>
</protein>
<dbReference type="EMBL" id="UZAM01010388">
    <property type="protein sequence ID" value="VDP12169.1"/>
    <property type="molecule type" value="Genomic_DNA"/>
</dbReference>
<feature type="domain" description="Tyrosine specific protein phosphatases" evidence="2">
    <location>
        <begin position="71"/>
        <end position="150"/>
    </location>
</feature>
<dbReference type="Pfam" id="PF00102">
    <property type="entry name" value="Y_phosphatase"/>
    <property type="match status" value="1"/>
</dbReference>
<dbReference type="SMART" id="SM00194">
    <property type="entry name" value="PTPc"/>
    <property type="match status" value="1"/>
</dbReference>
<dbReference type="InterPro" id="IPR029021">
    <property type="entry name" value="Prot-tyrosine_phosphatase-like"/>
</dbReference>
<dbReference type="InterPro" id="IPR000387">
    <property type="entry name" value="Tyr_Pase_dom"/>
</dbReference>
<dbReference type="PROSITE" id="PS50055">
    <property type="entry name" value="TYR_PHOSPHATASE_PTP"/>
    <property type="match status" value="1"/>
</dbReference>
<dbReference type="PANTHER" id="PTHR19134">
    <property type="entry name" value="RECEPTOR-TYPE TYROSINE-PROTEIN PHOSPHATASE"/>
    <property type="match status" value="1"/>
</dbReference>
<dbReference type="GO" id="GO:0004725">
    <property type="term" value="F:protein tyrosine phosphatase activity"/>
    <property type="evidence" value="ECO:0007669"/>
    <property type="project" value="InterPro"/>
</dbReference>
<dbReference type="WBParaSite" id="SBAD_0000744101-mRNA-1">
    <property type="protein sequence ID" value="SBAD_0000744101-mRNA-1"/>
    <property type="gene ID" value="SBAD_0000744101"/>
</dbReference>
<dbReference type="SUPFAM" id="SSF52799">
    <property type="entry name" value="(Phosphotyrosine protein) phosphatases II"/>
    <property type="match status" value="1"/>
</dbReference>
<gene>
    <name evidence="3" type="ORF">SBAD_LOCUS7174</name>
</gene>
<reference evidence="5" key="1">
    <citation type="submission" date="2016-06" db="UniProtKB">
        <authorList>
            <consortium name="WormBaseParasite"/>
        </authorList>
    </citation>
    <scope>IDENTIFICATION</scope>
</reference>
<dbReference type="Proteomes" id="UP000270296">
    <property type="component" value="Unassembled WGS sequence"/>
</dbReference>
<proteinExistence type="predicted"/>
<dbReference type="PROSITE" id="PS50056">
    <property type="entry name" value="TYR_PHOSPHATASE_2"/>
    <property type="match status" value="1"/>
</dbReference>
<dbReference type="SMART" id="SM00404">
    <property type="entry name" value="PTPc_motif"/>
    <property type="match status" value="1"/>
</dbReference>
<evidence type="ECO:0000313" key="5">
    <source>
        <dbReference type="WBParaSite" id="SBAD_0000744101-mRNA-1"/>
    </source>
</evidence>
<dbReference type="PANTHER" id="PTHR19134:SF449">
    <property type="entry name" value="TYROSINE-PROTEIN PHOSPHATASE 1"/>
    <property type="match status" value="1"/>
</dbReference>
<keyword evidence="4" id="KW-1185">Reference proteome</keyword>
<accession>A0A183IU77</accession>
<dbReference type="Gene3D" id="3.90.190.10">
    <property type="entry name" value="Protein tyrosine phosphatase superfamily"/>
    <property type="match status" value="1"/>
</dbReference>
<name>A0A183IU77_9BILA</name>
<dbReference type="AlphaFoldDB" id="A0A183IU77"/>
<feature type="domain" description="Tyrosine-protein phosphatase" evidence="1">
    <location>
        <begin position="31"/>
        <end position="159"/>
    </location>
</feature>
<dbReference type="OrthoDB" id="10253954at2759"/>
<evidence type="ECO:0000313" key="3">
    <source>
        <dbReference type="EMBL" id="VDP12169.1"/>
    </source>
</evidence>
<dbReference type="InterPro" id="IPR003595">
    <property type="entry name" value="Tyr_Pase_cat"/>
</dbReference>
<evidence type="ECO:0000259" key="2">
    <source>
        <dbReference type="PROSITE" id="PS50056"/>
    </source>
</evidence>
<sequence>MTQMASSLDLPKRALKKFERKRQQSLAKLTFVLSEITVSNKSNLQDLEAKICNMINVKVWPVQHRVPYSTSGFIDVIKMARSWRRRAPDRADIKPTIVISHNGVSRCGIFIAMNILIDQINMEKQVDVFHAAKMIRLNRPQLFDNKEEYKYLYDLLLQYYITSPEYQEQMAAENETIANHV</sequence>
<evidence type="ECO:0000259" key="1">
    <source>
        <dbReference type="PROSITE" id="PS50055"/>
    </source>
</evidence>
<organism evidence="5">
    <name type="scientific">Soboliphyme baturini</name>
    <dbReference type="NCBI Taxonomy" id="241478"/>
    <lineage>
        <taxon>Eukaryota</taxon>
        <taxon>Metazoa</taxon>
        <taxon>Ecdysozoa</taxon>
        <taxon>Nematoda</taxon>
        <taxon>Enoplea</taxon>
        <taxon>Dorylaimia</taxon>
        <taxon>Dioctophymatida</taxon>
        <taxon>Dioctophymatoidea</taxon>
        <taxon>Soboliphymatidae</taxon>
        <taxon>Soboliphyme</taxon>
    </lineage>
</organism>